<dbReference type="PANTHER" id="PTHR30193">
    <property type="entry name" value="ABC TRANSPORTER PERMEASE PROTEIN"/>
    <property type="match status" value="1"/>
</dbReference>
<comment type="subcellular location">
    <subcellularLocation>
        <location evidence="1 7">Cell membrane</location>
        <topology evidence="1 7">Multi-pass membrane protein</topology>
    </subcellularLocation>
</comment>
<evidence type="ECO:0000256" key="4">
    <source>
        <dbReference type="ARBA" id="ARBA00022692"/>
    </source>
</evidence>
<dbReference type="GO" id="GO:0055085">
    <property type="term" value="P:transmembrane transport"/>
    <property type="evidence" value="ECO:0007669"/>
    <property type="project" value="InterPro"/>
</dbReference>
<dbReference type="RefSeq" id="WP_033427194.1">
    <property type="nucleotide sequence ID" value="NZ_CP034550.1"/>
</dbReference>
<keyword evidence="10" id="KW-1185">Reference proteome</keyword>
<keyword evidence="6 7" id="KW-0472">Membrane</keyword>
<accession>A0A5Q0GW42</accession>
<protein>
    <submittedName>
        <fullName evidence="9">Sugar ABC transporter permease</fullName>
    </submittedName>
</protein>
<keyword evidence="4 7" id="KW-0812">Transmembrane</keyword>
<dbReference type="CDD" id="cd06261">
    <property type="entry name" value="TM_PBP2"/>
    <property type="match status" value="1"/>
</dbReference>
<dbReference type="Proteomes" id="UP000325787">
    <property type="component" value="Chromosome"/>
</dbReference>
<dbReference type="Gene3D" id="1.10.3720.10">
    <property type="entry name" value="MetI-like"/>
    <property type="match status" value="1"/>
</dbReference>
<keyword evidence="5 7" id="KW-1133">Transmembrane helix</keyword>
<dbReference type="EMBL" id="CP034550">
    <property type="protein sequence ID" value="QFZ18113.1"/>
    <property type="molecule type" value="Genomic_DNA"/>
</dbReference>
<dbReference type="GO" id="GO:0005886">
    <property type="term" value="C:plasma membrane"/>
    <property type="evidence" value="ECO:0007669"/>
    <property type="project" value="UniProtKB-SubCell"/>
</dbReference>
<feature type="transmembrane region" description="Helical" evidence="7">
    <location>
        <begin position="205"/>
        <end position="227"/>
    </location>
</feature>
<organism evidence="9 10">
    <name type="scientific">Saccharothrix syringae</name>
    <name type="common">Nocardiopsis syringae</name>
    <dbReference type="NCBI Taxonomy" id="103733"/>
    <lineage>
        <taxon>Bacteria</taxon>
        <taxon>Bacillati</taxon>
        <taxon>Actinomycetota</taxon>
        <taxon>Actinomycetes</taxon>
        <taxon>Pseudonocardiales</taxon>
        <taxon>Pseudonocardiaceae</taxon>
        <taxon>Saccharothrix</taxon>
    </lineage>
</organism>
<feature type="domain" description="ABC transmembrane type-1" evidence="8">
    <location>
        <begin position="64"/>
        <end position="268"/>
    </location>
</feature>
<name>A0A5Q0GW42_SACSY</name>
<evidence type="ECO:0000256" key="7">
    <source>
        <dbReference type="RuleBase" id="RU363032"/>
    </source>
</evidence>
<reference evidence="10" key="1">
    <citation type="journal article" date="2021" name="Curr. Microbiol.">
        <title>Complete genome of nocamycin-producing strain Saccharothrix syringae NRRL B-16468 reveals the biosynthetic potential for secondary metabolites.</title>
        <authorList>
            <person name="Mo X."/>
            <person name="Yang S."/>
        </authorList>
    </citation>
    <scope>NUCLEOTIDE SEQUENCE [LARGE SCALE GENOMIC DNA]</scope>
    <source>
        <strain evidence="10">ATCC 51364 / DSM 43886 / JCM 6844 / KCTC 9398 / NBRC 14523 / NRRL B-16468 / INA 2240</strain>
    </source>
</reference>
<dbReference type="InterPro" id="IPR035906">
    <property type="entry name" value="MetI-like_sf"/>
</dbReference>
<sequence>MSSQRPSGWYAVPAFAFFGVFAALPMVLVVYLSFTTWDGLSTPAFNGVDNWTRLIQDGEAHASVGRTLLLMVVSWLVQTPIALLIGVWAAGKQWSRAVLSSIFFLPLLLSTAAIALLWQVLLDPNFGAFIGGPLFLGDTDIAIYTVVFVISWQYIPFHTLLYQGAARAIPASLYEASIIDGAGRLGRFWNITLPQLRYTIVTSSVLMLVGSLTTFDTVLILTGGGPGTATRILPLHMYITGFSGFEMGYASTIAVVLVVLGTALSVAVMRWSGFRSMSSQQEGS</sequence>
<dbReference type="OrthoDB" id="3614395at2"/>
<keyword evidence="3" id="KW-1003">Cell membrane</keyword>
<feature type="transmembrane region" description="Helical" evidence="7">
    <location>
        <begin position="141"/>
        <end position="162"/>
    </location>
</feature>
<evidence type="ECO:0000313" key="10">
    <source>
        <dbReference type="Proteomes" id="UP000325787"/>
    </source>
</evidence>
<evidence type="ECO:0000313" key="9">
    <source>
        <dbReference type="EMBL" id="QFZ18113.1"/>
    </source>
</evidence>
<feature type="transmembrane region" description="Helical" evidence="7">
    <location>
        <begin position="12"/>
        <end position="34"/>
    </location>
</feature>
<evidence type="ECO:0000256" key="6">
    <source>
        <dbReference type="ARBA" id="ARBA00023136"/>
    </source>
</evidence>
<comment type="similarity">
    <text evidence="7">Belongs to the binding-protein-dependent transport system permease family.</text>
</comment>
<dbReference type="InterPro" id="IPR051393">
    <property type="entry name" value="ABC_transporter_permease"/>
</dbReference>
<gene>
    <name evidence="9" type="ORF">EKG83_12035</name>
</gene>
<feature type="transmembrane region" description="Helical" evidence="7">
    <location>
        <begin position="102"/>
        <end position="121"/>
    </location>
</feature>
<dbReference type="KEGG" id="ssyi:EKG83_12035"/>
<feature type="transmembrane region" description="Helical" evidence="7">
    <location>
        <begin position="247"/>
        <end position="269"/>
    </location>
</feature>
<dbReference type="Pfam" id="PF00528">
    <property type="entry name" value="BPD_transp_1"/>
    <property type="match status" value="1"/>
</dbReference>
<dbReference type="InterPro" id="IPR000515">
    <property type="entry name" value="MetI-like"/>
</dbReference>
<evidence type="ECO:0000256" key="3">
    <source>
        <dbReference type="ARBA" id="ARBA00022475"/>
    </source>
</evidence>
<evidence type="ECO:0000256" key="1">
    <source>
        <dbReference type="ARBA" id="ARBA00004651"/>
    </source>
</evidence>
<evidence type="ECO:0000256" key="2">
    <source>
        <dbReference type="ARBA" id="ARBA00022448"/>
    </source>
</evidence>
<keyword evidence="2 7" id="KW-0813">Transport</keyword>
<dbReference type="PANTHER" id="PTHR30193:SF37">
    <property type="entry name" value="INNER MEMBRANE ABC TRANSPORTER PERMEASE PROTEIN YCJO"/>
    <property type="match status" value="1"/>
</dbReference>
<proteinExistence type="inferred from homology"/>
<evidence type="ECO:0000256" key="5">
    <source>
        <dbReference type="ARBA" id="ARBA00022989"/>
    </source>
</evidence>
<evidence type="ECO:0000259" key="8">
    <source>
        <dbReference type="PROSITE" id="PS50928"/>
    </source>
</evidence>
<dbReference type="PROSITE" id="PS50928">
    <property type="entry name" value="ABC_TM1"/>
    <property type="match status" value="1"/>
</dbReference>
<dbReference type="SUPFAM" id="SSF161098">
    <property type="entry name" value="MetI-like"/>
    <property type="match status" value="1"/>
</dbReference>
<feature type="transmembrane region" description="Helical" evidence="7">
    <location>
        <begin position="68"/>
        <end position="90"/>
    </location>
</feature>
<dbReference type="AlphaFoldDB" id="A0A5Q0GW42"/>